<feature type="compositionally biased region" description="Basic and acidic residues" evidence="1">
    <location>
        <begin position="248"/>
        <end position="263"/>
    </location>
</feature>
<keyword evidence="2" id="KW-0812">Transmembrane</keyword>
<name>A5DLW1_PICGU</name>
<protein>
    <recommendedName>
        <fullName evidence="7">DSC E3 ubiquitin ligase complex subunit 3 C-terminal domain-containing protein</fullName>
    </recommendedName>
</protein>
<dbReference type="OrthoDB" id="2556122at2759"/>
<dbReference type="OMA" id="RIYVNCS"/>
<dbReference type="InterPro" id="IPR045226">
    <property type="entry name" value="Dsc3"/>
</dbReference>
<dbReference type="FunCoup" id="A5DLW1">
    <property type="interactions" value="18"/>
</dbReference>
<feature type="domain" description="DSC E3 ubiquitin ligase complex subunit 3 ubiquitin-like" evidence="3">
    <location>
        <begin position="38"/>
        <end position="143"/>
    </location>
</feature>
<reference evidence="5 6" key="1">
    <citation type="journal article" date="2009" name="Nature">
        <title>Evolution of pathogenicity and sexual reproduction in eight Candida genomes.</title>
        <authorList>
            <person name="Butler G."/>
            <person name="Rasmussen M.D."/>
            <person name="Lin M.F."/>
            <person name="Santos M.A."/>
            <person name="Sakthikumar S."/>
            <person name="Munro C.A."/>
            <person name="Rheinbay E."/>
            <person name="Grabherr M."/>
            <person name="Forche A."/>
            <person name="Reedy J.L."/>
            <person name="Agrafioti I."/>
            <person name="Arnaud M.B."/>
            <person name="Bates S."/>
            <person name="Brown A.J."/>
            <person name="Brunke S."/>
            <person name="Costanzo M.C."/>
            <person name="Fitzpatrick D.A."/>
            <person name="de Groot P.W."/>
            <person name="Harris D."/>
            <person name="Hoyer L.L."/>
            <person name="Hube B."/>
            <person name="Klis F.M."/>
            <person name="Kodira C."/>
            <person name="Lennard N."/>
            <person name="Logue M.E."/>
            <person name="Martin R."/>
            <person name="Neiman A.M."/>
            <person name="Nikolaou E."/>
            <person name="Quail M.A."/>
            <person name="Quinn J."/>
            <person name="Santos M.C."/>
            <person name="Schmitzberger F.F."/>
            <person name="Sherlock G."/>
            <person name="Shah P."/>
            <person name="Silverstein K.A."/>
            <person name="Skrzypek M.S."/>
            <person name="Soll D."/>
            <person name="Staggs R."/>
            <person name="Stansfield I."/>
            <person name="Stumpf M.P."/>
            <person name="Sudbery P.E."/>
            <person name="Srikantha T."/>
            <person name="Zeng Q."/>
            <person name="Berman J."/>
            <person name="Berriman M."/>
            <person name="Heitman J."/>
            <person name="Gow N.A."/>
            <person name="Lorenz M.C."/>
            <person name="Birren B.W."/>
            <person name="Kellis M."/>
            <person name="Cuomo C.A."/>
        </authorList>
    </citation>
    <scope>NUCLEOTIDE SEQUENCE [LARGE SCALE GENOMIC DNA]</scope>
    <source>
        <strain evidence="6">ATCC 6260 / CBS 566 / DSM 6381 / JCM 1539 / NBRC 10279 / NRRL Y-324</strain>
    </source>
</reference>
<feature type="region of interest" description="Disordered" evidence="1">
    <location>
        <begin position="194"/>
        <end position="216"/>
    </location>
</feature>
<dbReference type="GO" id="GO:0044695">
    <property type="term" value="C:Dsc E3 ubiquitin ligase complex"/>
    <property type="evidence" value="ECO:0007669"/>
    <property type="project" value="InterPro"/>
</dbReference>
<dbReference type="RefSeq" id="XP_001483534.2">
    <property type="nucleotide sequence ID" value="XM_001483484.1"/>
</dbReference>
<dbReference type="Pfam" id="PF10302">
    <property type="entry name" value="Dsc3_N"/>
    <property type="match status" value="1"/>
</dbReference>
<feature type="region of interest" description="Disordered" evidence="1">
    <location>
        <begin position="231"/>
        <end position="263"/>
    </location>
</feature>
<dbReference type="PANTHER" id="PTHR28049:SF1">
    <property type="entry name" value="DSC E3 UBIQUITIN LIGASE COMPLEX SUBUNIT 3"/>
    <property type="match status" value="1"/>
</dbReference>
<evidence type="ECO:0008006" key="7">
    <source>
        <dbReference type="Google" id="ProtNLM"/>
    </source>
</evidence>
<feature type="domain" description="DSC E3 ubiquitin ligase complex subunit 3 C-terminal" evidence="4">
    <location>
        <begin position="168"/>
        <end position="316"/>
    </location>
</feature>
<organism evidence="5 6">
    <name type="scientific">Meyerozyma guilliermondii (strain ATCC 6260 / CBS 566 / DSM 6381 / JCM 1539 / NBRC 10279 / NRRL Y-324)</name>
    <name type="common">Yeast</name>
    <name type="synonym">Candida guilliermondii</name>
    <dbReference type="NCBI Taxonomy" id="294746"/>
    <lineage>
        <taxon>Eukaryota</taxon>
        <taxon>Fungi</taxon>
        <taxon>Dikarya</taxon>
        <taxon>Ascomycota</taxon>
        <taxon>Saccharomycotina</taxon>
        <taxon>Pichiomycetes</taxon>
        <taxon>Debaryomycetaceae</taxon>
        <taxon>Meyerozyma</taxon>
    </lineage>
</organism>
<dbReference type="EMBL" id="CH408159">
    <property type="protein sequence ID" value="EDK40165.2"/>
    <property type="molecule type" value="Genomic_DNA"/>
</dbReference>
<dbReference type="HOGENOM" id="CLU_035821_1_0_1"/>
<evidence type="ECO:0000313" key="5">
    <source>
        <dbReference type="EMBL" id="EDK40165.2"/>
    </source>
</evidence>
<dbReference type="Pfam" id="PF13373">
    <property type="entry name" value="Dsc3_C"/>
    <property type="match status" value="1"/>
</dbReference>
<dbReference type="AlphaFoldDB" id="A5DLW1"/>
<feature type="transmembrane region" description="Helical" evidence="2">
    <location>
        <begin position="269"/>
        <end position="289"/>
    </location>
</feature>
<evidence type="ECO:0000313" key="6">
    <source>
        <dbReference type="Proteomes" id="UP000001997"/>
    </source>
</evidence>
<dbReference type="eggNOG" id="ENOG502RXWC">
    <property type="taxonomic scope" value="Eukaryota"/>
</dbReference>
<evidence type="ECO:0000256" key="2">
    <source>
        <dbReference type="SAM" id="Phobius"/>
    </source>
</evidence>
<dbReference type="Proteomes" id="UP000001997">
    <property type="component" value="Unassembled WGS sequence"/>
</dbReference>
<sequence>MQYASQSAIATCSTDSAIIHAHQISKVRSWCLLIMKFSIVVRFSNSDSRQAPIRDLVVPLSINPETENVNRLVTVSWLRNTIRDQVPTIANRRLRLIVDGRVLNEATDFRRDVFLPRIRRETSPNIENDDPLPIFVHCVVGDILTREQLAQENELDRPQERSTAPEVIGFDRLLQQGFSADDIADLRRQFSMIYDGDDPHQSGPISDLEEEEQRSRRARMLEERWIESTVPQVGSGLGERPPASTDTTDAREDDVPAPDLDDRGGHEDVVLGLLLGMFLGALSVVLLVVDDSVLNSRQKMAVAGGLFFNFSLSVARGQWI</sequence>
<dbReference type="KEGG" id="pgu:PGUG_04262"/>
<dbReference type="GO" id="GO:0005783">
    <property type="term" value="C:endoplasmic reticulum"/>
    <property type="evidence" value="ECO:0007669"/>
    <property type="project" value="TreeGrafter"/>
</dbReference>
<keyword evidence="6" id="KW-1185">Reference proteome</keyword>
<proteinExistence type="predicted"/>
<dbReference type="PANTHER" id="PTHR28049">
    <property type="entry name" value="TRANSMEMBRANE PROTEIN YOR223W"/>
    <property type="match status" value="1"/>
</dbReference>
<dbReference type="GeneID" id="5125306"/>
<dbReference type="InParanoid" id="A5DLW1"/>
<accession>A5DLW1</accession>
<dbReference type="InterPro" id="IPR025390">
    <property type="entry name" value="Dsc3_C"/>
</dbReference>
<evidence type="ECO:0000259" key="4">
    <source>
        <dbReference type="Pfam" id="PF13373"/>
    </source>
</evidence>
<keyword evidence="2" id="KW-1133">Transmembrane helix</keyword>
<evidence type="ECO:0000256" key="1">
    <source>
        <dbReference type="SAM" id="MobiDB-lite"/>
    </source>
</evidence>
<keyword evidence="2" id="KW-0472">Membrane</keyword>
<gene>
    <name evidence="5" type="ORF">PGUG_04262</name>
</gene>
<evidence type="ECO:0000259" key="3">
    <source>
        <dbReference type="Pfam" id="PF10302"/>
    </source>
</evidence>
<dbReference type="InterPro" id="IPR019413">
    <property type="entry name" value="Dsc3_ub-like_dom"/>
</dbReference>